<comment type="caution">
    <text evidence="2">The sequence shown here is derived from an EMBL/GenBank/DDBJ whole genome shotgun (WGS) entry which is preliminary data.</text>
</comment>
<organism evidence="2 3">
    <name type="scientific">Streptomyces lusitanus</name>
    <dbReference type="NCBI Taxonomy" id="68232"/>
    <lineage>
        <taxon>Bacteria</taxon>
        <taxon>Bacillati</taxon>
        <taxon>Actinomycetota</taxon>
        <taxon>Actinomycetes</taxon>
        <taxon>Kitasatosporales</taxon>
        <taxon>Streptomycetaceae</taxon>
        <taxon>Streptomyces</taxon>
    </lineage>
</organism>
<proteinExistence type="predicted"/>
<reference evidence="2 3" key="1">
    <citation type="submission" date="2023-05" db="EMBL/GenBank/DDBJ databases">
        <title>Streptomyces fuscus sp. nov., a brown-black pigment producing actinomyces isolated from dry sand of Sea duck farm.</title>
        <authorList>
            <person name="Xie J."/>
            <person name="Shen N."/>
        </authorList>
    </citation>
    <scope>NUCLEOTIDE SEQUENCE [LARGE SCALE GENOMIC DNA]</scope>
    <source>
        <strain evidence="2 3">CGMCC 4.1745</strain>
    </source>
</reference>
<dbReference type="EMBL" id="JASKMA010000006">
    <property type="protein sequence ID" value="MDT6983719.1"/>
    <property type="molecule type" value="Genomic_DNA"/>
</dbReference>
<feature type="region of interest" description="Disordered" evidence="1">
    <location>
        <begin position="135"/>
        <end position="168"/>
    </location>
</feature>
<keyword evidence="3" id="KW-1185">Reference proteome</keyword>
<protein>
    <submittedName>
        <fullName evidence="2">Uncharacterized protein</fullName>
    </submittedName>
</protein>
<feature type="compositionally biased region" description="Basic residues" evidence="1">
    <location>
        <begin position="143"/>
        <end position="153"/>
    </location>
</feature>
<evidence type="ECO:0000313" key="2">
    <source>
        <dbReference type="EMBL" id="MDT6983719.1"/>
    </source>
</evidence>
<evidence type="ECO:0000313" key="3">
    <source>
        <dbReference type="Proteomes" id="UP001249760"/>
    </source>
</evidence>
<dbReference type="Proteomes" id="UP001249760">
    <property type="component" value="Unassembled WGS sequence"/>
</dbReference>
<accession>A0ABU3JP44</accession>
<gene>
    <name evidence="2" type="ORF">QNO04_09615</name>
</gene>
<name>A0ABU3JP44_9ACTN</name>
<evidence type="ECO:0000256" key="1">
    <source>
        <dbReference type="SAM" id="MobiDB-lite"/>
    </source>
</evidence>
<sequence>MTLSSSDEILNQIDHALSDHSVGPDAMRCRPEPVPAPVPSVPTVPFIGGRMAAREVVARRLVDEHGLTPDDAAAAVHAVETGQPTEHHHLVTAAAQAAAAELAQRLGQVFAAFTRALEPMARAAAAVVRQLDDALRAAGHRASSSRRGGRRERKAWESPYGPSSRRKR</sequence>
<dbReference type="RefSeq" id="WP_394305993.1">
    <property type="nucleotide sequence ID" value="NZ_JASKMA010000006.1"/>
</dbReference>